<dbReference type="EMBL" id="CP157483">
    <property type="protein sequence ID" value="XBO44532.1"/>
    <property type="molecule type" value="Genomic_DNA"/>
</dbReference>
<gene>
    <name evidence="2" type="ORF">ABEG17_04105</name>
</gene>
<protein>
    <submittedName>
        <fullName evidence="2">Uncharacterized protein</fullName>
    </submittedName>
</protein>
<name>A0AAU7JW84_9MICO</name>
<dbReference type="AlphaFoldDB" id="A0AAU7JW84"/>
<accession>A0AAU7JW84</accession>
<proteinExistence type="predicted"/>
<organism evidence="2">
    <name type="scientific">Pedococcus sp. KACC 23699</name>
    <dbReference type="NCBI Taxonomy" id="3149228"/>
    <lineage>
        <taxon>Bacteria</taxon>
        <taxon>Bacillati</taxon>
        <taxon>Actinomycetota</taxon>
        <taxon>Actinomycetes</taxon>
        <taxon>Micrococcales</taxon>
        <taxon>Intrasporangiaceae</taxon>
        <taxon>Pedococcus</taxon>
    </lineage>
</organism>
<feature type="signal peptide" evidence="1">
    <location>
        <begin position="1"/>
        <end position="22"/>
    </location>
</feature>
<keyword evidence="1" id="KW-0732">Signal</keyword>
<sequence length="162" mass="15902">MRRGGWAKVATGLCAVALSACSSPGIDGGATRVATSVTTQVTTTDDCPDVRLAPGAVAASIAFGYDGKPVATGQDAEVRLCLRGFPNKSVIVTAPPGTEVSPAGATTGGTGSDILTFTVSAKSGSGGALGVLLRDSSGHQSADSGGPSVVVEGATWRLAKQP</sequence>
<reference evidence="2" key="1">
    <citation type="submission" date="2024-05" db="EMBL/GenBank/DDBJ databases">
        <authorList>
            <person name="Kim S."/>
            <person name="Heo J."/>
            <person name="Choi H."/>
            <person name="Choi Y."/>
            <person name="Kwon S.-W."/>
            <person name="Kim Y."/>
        </authorList>
    </citation>
    <scope>NUCLEOTIDE SEQUENCE</scope>
    <source>
        <strain evidence="2">KACC 23699</strain>
    </source>
</reference>
<evidence type="ECO:0000313" key="2">
    <source>
        <dbReference type="EMBL" id="XBO44532.1"/>
    </source>
</evidence>
<dbReference type="RefSeq" id="WP_406832017.1">
    <property type="nucleotide sequence ID" value="NZ_CP157483.1"/>
</dbReference>
<dbReference type="PROSITE" id="PS51257">
    <property type="entry name" value="PROKAR_LIPOPROTEIN"/>
    <property type="match status" value="1"/>
</dbReference>
<feature type="chain" id="PRO_5043526325" evidence="1">
    <location>
        <begin position="23"/>
        <end position="162"/>
    </location>
</feature>
<evidence type="ECO:0000256" key="1">
    <source>
        <dbReference type="SAM" id="SignalP"/>
    </source>
</evidence>